<feature type="region of interest" description="Disordered" evidence="3">
    <location>
        <begin position="36"/>
        <end position="55"/>
    </location>
</feature>
<evidence type="ECO:0000256" key="2">
    <source>
        <dbReference type="ARBA" id="ARBA00022801"/>
    </source>
</evidence>
<dbReference type="GO" id="GO:0016787">
    <property type="term" value="F:hydrolase activity"/>
    <property type="evidence" value="ECO:0007669"/>
    <property type="project" value="UniProtKB-KW"/>
</dbReference>
<gene>
    <name evidence="5" type="ORF">E7Y31_06400</name>
</gene>
<evidence type="ECO:0000256" key="1">
    <source>
        <dbReference type="ARBA" id="ARBA00007169"/>
    </source>
</evidence>
<accession>A0A4S5ES63</accession>
<dbReference type="SUPFAM" id="SSF47336">
    <property type="entry name" value="ACP-like"/>
    <property type="match status" value="1"/>
</dbReference>
<comment type="caution">
    <text evidence="5">The sequence shown here is derived from an EMBL/GenBank/DDBJ whole genome shotgun (WGS) entry which is preliminary data.</text>
</comment>
<sequence>MSLLGTSAAGRLPDSLSPSPDSTVDVTTPAEATAGVAGSAGSVGDPAPAADPAGDGPYEMAATLLWARVLGMTAIDPHDDAAGTPGGVAAAGELAAILRDEFGVVLPVAEIVAARTPAGFAAVWAAHQGEADRHPTVVPLTAAAPGTPLFCFPEAGAPAIALLPFARHFAAERRVYGLQAHALEQRGIPDWSVAAAARRHVAELRLLQPTGPYLLMGHSFGGLIALEVARLLRRAGHEVGLLALIDTYLPGTARLTRTGAIIPTSQLEGPHPDRPGDVPRSDGPGPLAADDGPALSPRVVADRLRQLAELPLAGVVRFRGTHRYDIFHNQGRILTMAYRPHTYTGRTVVWLADDHDEIEAWRGVLAGPASIRRIPGDHRTVLRQPLLAEVVAGLRVDLAAVPGVDTGNGG</sequence>
<dbReference type="Gene3D" id="1.10.1200.10">
    <property type="entry name" value="ACP-like"/>
    <property type="match status" value="1"/>
</dbReference>
<dbReference type="PANTHER" id="PTHR11487:SF0">
    <property type="entry name" value="S-ACYL FATTY ACID SYNTHASE THIOESTERASE, MEDIUM CHAIN"/>
    <property type="match status" value="1"/>
</dbReference>
<evidence type="ECO:0000259" key="4">
    <source>
        <dbReference type="SMART" id="SM00824"/>
    </source>
</evidence>
<proteinExistence type="inferred from homology"/>
<name>A0A4S5ES63_9ACTN</name>
<evidence type="ECO:0000256" key="3">
    <source>
        <dbReference type="SAM" id="MobiDB-lite"/>
    </source>
</evidence>
<dbReference type="InterPro" id="IPR020802">
    <property type="entry name" value="TesA-like"/>
</dbReference>
<feature type="domain" description="Thioesterase TesA-like" evidence="4">
    <location>
        <begin position="150"/>
        <end position="395"/>
    </location>
</feature>
<protein>
    <submittedName>
        <fullName evidence="5">Non-ribosomal peptide synthetase</fullName>
    </submittedName>
</protein>
<feature type="compositionally biased region" description="Low complexity" evidence="3">
    <location>
        <begin position="12"/>
        <end position="22"/>
    </location>
</feature>
<organism evidence="5 6">
    <name type="scientific">Candidatus Frankia alpina</name>
    <dbReference type="NCBI Taxonomy" id="2699483"/>
    <lineage>
        <taxon>Bacteria</taxon>
        <taxon>Bacillati</taxon>
        <taxon>Actinomycetota</taxon>
        <taxon>Actinomycetes</taxon>
        <taxon>Frankiales</taxon>
        <taxon>Frankiaceae</taxon>
        <taxon>Frankia</taxon>
    </lineage>
</organism>
<dbReference type="EMBL" id="SSXH01000098">
    <property type="protein sequence ID" value="THJ75278.1"/>
    <property type="molecule type" value="Genomic_DNA"/>
</dbReference>
<keyword evidence="6" id="KW-1185">Reference proteome</keyword>
<feature type="compositionally biased region" description="Basic and acidic residues" evidence="3">
    <location>
        <begin position="270"/>
        <end position="280"/>
    </location>
</feature>
<dbReference type="InterPro" id="IPR029058">
    <property type="entry name" value="AB_hydrolase_fold"/>
</dbReference>
<evidence type="ECO:0000313" key="6">
    <source>
        <dbReference type="Proteomes" id="UP000305282"/>
    </source>
</evidence>
<dbReference type="AlphaFoldDB" id="A0A4S5ES63"/>
<dbReference type="GO" id="GO:0008610">
    <property type="term" value="P:lipid biosynthetic process"/>
    <property type="evidence" value="ECO:0007669"/>
    <property type="project" value="TreeGrafter"/>
</dbReference>
<dbReference type="RefSeq" id="WP_136447372.1">
    <property type="nucleotide sequence ID" value="NZ_SSXH01000098.1"/>
</dbReference>
<dbReference type="InterPro" id="IPR012223">
    <property type="entry name" value="TEII"/>
</dbReference>
<feature type="region of interest" description="Disordered" evidence="3">
    <location>
        <begin position="261"/>
        <end position="292"/>
    </location>
</feature>
<reference evidence="5 6" key="1">
    <citation type="submission" date="2019-04" db="EMBL/GenBank/DDBJ databases">
        <title>Draft genome sequences for three unisolated Alnus-infective Frankia Sp+ strains, AgTrS, AiOr and AvVan, the first sequenced Frankia strains able to sporulate in-planta.</title>
        <authorList>
            <person name="Bethencourt L."/>
            <person name="Vautrin F."/>
            <person name="Taib N."/>
            <person name="Dubost A."/>
            <person name="Castro-Garcia L."/>
            <person name="Imbaud O."/>
            <person name="Abrouk D."/>
            <person name="Fournier P."/>
            <person name="Briolay J."/>
            <person name="Nguyen A."/>
            <person name="Normand P."/>
            <person name="Fernandez M.P."/>
            <person name="Brochier-Armanet C."/>
            <person name="Herrera-Belaroussi A."/>
        </authorList>
    </citation>
    <scope>NUCLEOTIDE SEQUENCE [LARGE SCALE GENOMIC DNA]</scope>
    <source>
        <strain evidence="5 6">AvVan</strain>
    </source>
</reference>
<dbReference type="SMART" id="SM00824">
    <property type="entry name" value="PKS_TE"/>
    <property type="match status" value="1"/>
</dbReference>
<dbReference type="OrthoDB" id="2472181at2"/>
<evidence type="ECO:0000313" key="5">
    <source>
        <dbReference type="EMBL" id="THJ75278.1"/>
    </source>
</evidence>
<dbReference type="Gene3D" id="3.40.50.1820">
    <property type="entry name" value="alpha/beta hydrolase"/>
    <property type="match status" value="1"/>
</dbReference>
<dbReference type="PANTHER" id="PTHR11487">
    <property type="entry name" value="THIOESTERASE"/>
    <property type="match status" value="1"/>
</dbReference>
<keyword evidence="2" id="KW-0378">Hydrolase</keyword>
<dbReference type="InterPro" id="IPR001031">
    <property type="entry name" value="Thioesterase"/>
</dbReference>
<dbReference type="InterPro" id="IPR036736">
    <property type="entry name" value="ACP-like_sf"/>
</dbReference>
<feature type="region of interest" description="Disordered" evidence="3">
    <location>
        <begin position="1"/>
        <end position="31"/>
    </location>
</feature>
<dbReference type="Proteomes" id="UP000305282">
    <property type="component" value="Unassembled WGS sequence"/>
</dbReference>
<comment type="similarity">
    <text evidence="1">Belongs to the thioesterase family.</text>
</comment>
<dbReference type="Pfam" id="PF00975">
    <property type="entry name" value="Thioesterase"/>
    <property type="match status" value="1"/>
</dbReference>
<dbReference type="SUPFAM" id="SSF53474">
    <property type="entry name" value="alpha/beta-Hydrolases"/>
    <property type="match status" value="1"/>
</dbReference>